<protein>
    <submittedName>
        <fullName evidence="1">Uncharacterized protein</fullName>
    </submittedName>
</protein>
<gene>
    <name evidence="1" type="ORF">BpHYR1_015728</name>
</gene>
<name>A0A3M7RP22_BRAPC</name>
<dbReference type="AlphaFoldDB" id="A0A3M7RP22"/>
<dbReference type="Proteomes" id="UP000276133">
    <property type="component" value="Unassembled WGS sequence"/>
</dbReference>
<dbReference type="EMBL" id="REGN01002942">
    <property type="protein sequence ID" value="RNA25313.1"/>
    <property type="molecule type" value="Genomic_DNA"/>
</dbReference>
<organism evidence="1 2">
    <name type="scientific">Brachionus plicatilis</name>
    <name type="common">Marine rotifer</name>
    <name type="synonym">Brachionus muelleri</name>
    <dbReference type="NCBI Taxonomy" id="10195"/>
    <lineage>
        <taxon>Eukaryota</taxon>
        <taxon>Metazoa</taxon>
        <taxon>Spiralia</taxon>
        <taxon>Gnathifera</taxon>
        <taxon>Rotifera</taxon>
        <taxon>Eurotatoria</taxon>
        <taxon>Monogononta</taxon>
        <taxon>Pseudotrocha</taxon>
        <taxon>Ploima</taxon>
        <taxon>Brachionidae</taxon>
        <taxon>Brachionus</taxon>
    </lineage>
</organism>
<keyword evidence="2" id="KW-1185">Reference proteome</keyword>
<comment type="caution">
    <text evidence="1">The sequence shown here is derived from an EMBL/GenBank/DDBJ whole genome shotgun (WGS) entry which is preliminary data.</text>
</comment>
<reference evidence="1 2" key="1">
    <citation type="journal article" date="2018" name="Sci. Rep.">
        <title>Genomic signatures of local adaptation to the degree of environmental predictability in rotifers.</title>
        <authorList>
            <person name="Franch-Gras L."/>
            <person name="Hahn C."/>
            <person name="Garcia-Roger E.M."/>
            <person name="Carmona M.J."/>
            <person name="Serra M."/>
            <person name="Gomez A."/>
        </authorList>
    </citation>
    <scope>NUCLEOTIDE SEQUENCE [LARGE SCALE GENOMIC DNA]</scope>
    <source>
        <strain evidence="1">HYR1</strain>
    </source>
</reference>
<proteinExistence type="predicted"/>
<evidence type="ECO:0000313" key="1">
    <source>
        <dbReference type="EMBL" id="RNA25313.1"/>
    </source>
</evidence>
<accession>A0A3M7RP22</accession>
<sequence length="120" mass="14102">MYFFETILYLDMEAETLLLSESFLVSGHIYENGRSEIKIKRLGRNITAWLQQYLRMRLYSPKTNQQSYWHLIYPRPNNGQRGRPSRPVCGSEPADLGDPSSLFFLIISECKKMIFFINKS</sequence>
<evidence type="ECO:0000313" key="2">
    <source>
        <dbReference type="Proteomes" id="UP000276133"/>
    </source>
</evidence>